<dbReference type="RefSeq" id="WP_085868849.1">
    <property type="nucleotide sequence ID" value="NZ_FWFQ01000015.1"/>
</dbReference>
<gene>
    <name evidence="1" type="ORF">PSA7680_02295</name>
</gene>
<evidence type="ECO:0000313" key="1">
    <source>
        <dbReference type="EMBL" id="SLN45115.1"/>
    </source>
</evidence>
<protein>
    <submittedName>
        <fullName evidence="1">Uncharacterized protein</fullName>
    </submittedName>
</protein>
<accession>A0A1Y5SP46</accession>
<dbReference type="OrthoDB" id="7865311at2"/>
<keyword evidence="2" id="KW-1185">Reference proteome</keyword>
<dbReference type="Proteomes" id="UP000193409">
    <property type="component" value="Unassembled WGS sequence"/>
</dbReference>
<proteinExistence type="predicted"/>
<organism evidence="1 2">
    <name type="scientific">Pseudoruegeria aquimaris</name>
    <dbReference type="NCBI Taxonomy" id="393663"/>
    <lineage>
        <taxon>Bacteria</taxon>
        <taxon>Pseudomonadati</taxon>
        <taxon>Pseudomonadota</taxon>
        <taxon>Alphaproteobacteria</taxon>
        <taxon>Rhodobacterales</taxon>
        <taxon>Roseobacteraceae</taxon>
        <taxon>Pseudoruegeria</taxon>
    </lineage>
</organism>
<sequence>MMAGLLLSLSACMRTEAPEPAPEEGAEAVEIARLSDVDIPEDAPTTAMLEGEPASPQGLFAGLFGGGTAAADADPETPATRRLEEFGVAAEATEGAAPIGPLAFGEMRKVCGVRGKALGKEVDRFPETGRGFRLYDSAPGSTAPRLHSVTGFKDGCARQFTAGLAMLGAPLTHETLRYDPLVKSIPYSQTDTAYEQIKRSVCGKGRGKPCEGNGAKRMEKTTAFITVYERFGGASHTEILIHDGKVVAQDYERR</sequence>
<reference evidence="1 2" key="1">
    <citation type="submission" date="2017-03" db="EMBL/GenBank/DDBJ databases">
        <authorList>
            <person name="Afonso C.L."/>
            <person name="Miller P.J."/>
            <person name="Scott M.A."/>
            <person name="Spackman E."/>
            <person name="Goraichik I."/>
            <person name="Dimitrov K.M."/>
            <person name="Suarez D.L."/>
            <person name="Swayne D.E."/>
        </authorList>
    </citation>
    <scope>NUCLEOTIDE SEQUENCE [LARGE SCALE GENOMIC DNA]</scope>
    <source>
        <strain evidence="1 2">CECT 7680</strain>
    </source>
</reference>
<evidence type="ECO:0000313" key="2">
    <source>
        <dbReference type="Proteomes" id="UP000193409"/>
    </source>
</evidence>
<dbReference type="EMBL" id="FWFQ01000015">
    <property type="protein sequence ID" value="SLN45115.1"/>
    <property type="molecule type" value="Genomic_DNA"/>
</dbReference>
<dbReference type="AlphaFoldDB" id="A0A1Y5SP46"/>
<name>A0A1Y5SP46_9RHOB</name>